<organism evidence="1 2">
    <name type="scientific">Bauhinia variegata</name>
    <name type="common">Purple orchid tree</name>
    <name type="synonym">Phanera variegata</name>
    <dbReference type="NCBI Taxonomy" id="167791"/>
    <lineage>
        <taxon>Eukaryota</taxon>
        <taxon>Viridiplantae</taxon>
        <taxon>Streptophyta</taxon>
        <taxon>Embryophyta</taxon>
        <taxon>Tracheophyta</taxon>
        <taxon>Spermatophyta</taxon>
        <taxon>Magnoliopsida</taxon>
        <taxon>eudicotyledons</taxon>
        <taxon>Gunneridae</taxon>
        <taxon>Pentapetalae</taxon>
        <taxon>rosids</taxon>
        <taxon>fabids</taxon>
        <taxon>Fabales</taxon>
        <taxon>Fabaceae</taxon>
        <taxon>Cercidoideae</taxon>
        <taxon>Cercideae</taxon>
        <taxon>Bauhiniinae</taxon>
        <taxon>Bauhinia</taxon>
    </lineage>
</organism>
<keyword evidence="2" id="KW-1185">Reference proteome</keyword>
<proteinExistence type="predicted"/>
<sequence>MATEYGFKGIVSIRGDVYSYGILMLEMFTRKKPTDDMFTAGLSLKSWVTSLMPHVTQIVDSSLLQQERQQFDGILSYTSTILELALNCCEDLPEARISLKNVVASLNKIKMLFLQKAWRRASLNKM</sequence>
<evidence type="ECO:0000313" key="1">
    <source>
        <dbReference type="EMBL" id="KAI4354073.1"/>
    </source>
</evidence>
<reference evidence="1 2" key="1">
    <citation type="journal article" date="2022" name="DNA Res.">
        <title>Chromosomal-level genome assembly of the orchid tree Bauhinia variegata (Leguminosae; Cercidoideae) supports the allotetraploid origin hypothesis of Bauhinia.</title>
        <authorList>
            <person name="Zhong Y."/>
            <person name="Chen Y."/>
            <person name="Zheng D."/>
            <person name="Pang J."/>
            <person name="Liu Y."/>
            <person name="Luo S."/>
            <person name="Meng S."/>
            <person name="Qian L."/>
            <person name="Wei D."/>
            <person name="Dai S."/>
            <person name="Zhou R."/>
        </authorList>
    </citation>
    <scope>NUCLEOTIDE SEQUENCE [LARGE SCALE GENOMIC DNA]</scope>
    <source>
        <strain evidence="1">BV-YZ2020</strain>
    </source>
</reference>
<accession>A0ACB9PZY7</accession>
<gene>
    <name evidence="1" type="ORF">L6164_002973</name>
</gene>
<dbReference type="Proteomes" id="UP000828941">
    <property type="component" value="Chromosome 2"/>
</dbReference>
<name>A0ACB9PZY7_BAUVA</name>
<evidence type="ECO:0000313" key="2">
    <source>
        <dbReference type="Proteomes" id="UP000828941"/>
    </source>
</evidence>
<comment type="caution">
    <text evidence="1">The sequence shown here is derived from an EMBL/GenBank/DDBJ whole genome shotgun (WGS) entry which is preliminary data.</text>
</comment>
<dbReference type="EMBL" id="CM039427">
    <property type="protein sequence ID" value="KAI4354073.1"/>
    <property type="molecule type" value="Genomic_DNA"/>
</dbReference>
<protein>
    <submittedName>
        <fullName evidence="1">Uncharacterized protein</fullName>
    </submittedName>
</protein>